<feature type="binding site" evidence="1">
    <location>
        <position position="25"/>
    </location>
    <ligand>
        <name>ATP</name>
        <dbReference type="ChEBI" id="CHEBI:30616"/>
    </ligand>
</feature>
<dbReference type="AlphaFoldDB" id="A0AAW1QRX5"/>
<keyword evidence="1" id="KW-0547">Nucleotide-binding</keyword>
<dbReference type="GO" id="GO:0004674">
    <property type="term" value="F:protein serine/threonine kinase activity"/>
    <property type="evidence" value="ECO:0007669"/>
    <property type="project" value="TreeGrafter"/>
</dbReference>
<evidence type="ECO:0000256" key="1">
    <source>
        <dbReference type="PROSITE-ProRule" id="PRU10141"/>
    </source>
</evidence>
<evidence type="ECO:0000313" key="4">
    <source>
        <dbReference type="Proteomes" id="UP001489004"/>
    </source>
</evidence>
<comment type="caution">
    <text evidence="3">The sequence shown here is derived from an EMBL/GenBank/DDBJ whole genome shotgun (WGS) entry which is preliminary data.</text>
</comment>
<reference evidence="3 4" key="1">
    <citation type="journal article" date="2024" name="Nat. Commun.">
        <title>Phylogenomics reveals the evolutionary origins of lichenization in chlorophyte algae.</title>
        <authorList>
            <person name="Puginier C."/>
            <person name="Libourel C."/>
            <person name="Otte J."/>
            <person name="Skaloud P."/>
            <person name="Haon M."/>
            <person name="Grisel S."/>
            <person name="Petersen M."/>
            <person name="Berrin J.G."/>
            <person name="Delaux P.M."/>
            <person name="Dal Grande F."/>
            <person name="Keller J."/>
        </authorList>
    </citation>
    <scope>NUCLEOTIDE SEQUENCE [LARGE SCALE GENOMIC DNA]</scope>
    <source>
        <strain evidence="3 4">SAG 2043</strain>
    </source>
</reference>
<dbReference type="Pfam" id="PF07714">
    <property type="entry name" value="PK_Tyr_Ser-Thr"/>
    <property type="match status" value="1"/>
</dbReference>
<dbReference type="InterPro" id="IPR017441">
    <property type="entry name" value="Protein_kinase_ATP_BS"/>
</dbReference>
<dbReference type="SMART" id="SM00220">
    <property type="entry name" value="S_TKc"/>
    <property type="match status" value="1"/>
</dbReference>
<dbReference type="PROSITE" id="PS50011">
    <property type="entry name" value="PROTEIN_KINASE_DOM"/>
    <property type="match status" value="1"/>
</dbReference>
<dbReference type="GO" id="GO:0005524">
    <property type="term" value="F:ATP binding"/>
    <property type="evidence" value="ECO:0007669"/>
    <property type="project" value="UniProtKB-UniRule"/>
</dbReference>
<dbReference type="InterPro" id="IPR001245">
    <property type="entry name" value="Ser-Thr/Tyr_kinase_cat_dom"/>
</dbReference>
<dbReference type="Proteomes" id="UP001489004">
    <property type="component" value="Unassembled WGS sequence"/>
</dbReference>
<dbReference type="SUPFAM" id="SSF56112">
    <property type="entry name" value="Protein kinase-like (PK-like)"/>
    <property type="match status" value="1"/>
</dbReference>
<sequence>MVELGAGCGGAVYEGVWKGARVAVKLIWHQRHGFDSNKFASQEALFSKASVHPCVVATYRVYTVQHTQAGASKSPGGPAHPAAPYDMATYIVMERCEGSLEEKHAVLWESLQSSFTEGLSSVLRTLVEIVISDFGLSRFIKLGSKAHTDRPGAVLLAAPEKMLSGYMCTSGDVFSFGMIAWFLISKGDLGLSSAEHDYQESNYRWQLSQQTQMVVVIGTTDSGWCVDTA</sequence>
<dbReference type="PROSITE" id="PS00107">
    <property type="entry name" value="PROTEIN_KINASE_ATP"/>
    <property type="match status" value="1"/>
</dbReference>
<dbReference type="InterPro" id="IPR051681">
    <property type="entry name" value="Ser/Thr_Kinases-Pseudokinases"/>
</dbReference>
<dbReference type="InterPro" id="IPR011009">
    <property type="entry name" value="Kinase-like_dom_sf"/>
</dbReference>
<feature type="domain" description="Protein kinase" evidence="2">
    <location>
        <begin position="1"/>
        <end position="229"/>
    </location>
</feature>
<dbReference type="Gene3D" id="3.30.200.20">
    <property type="entry name" value="Phosphorylase Kinase, domain 1"/>
    <property type="match status" value="1"/>
</dbReference>
<dbReference type="PANTHER" id="PTHR44329:SF289">
    <property type="entry name" value="SERINE_THREONINE-PROTEIN KINASE VIK"/>
    <property type="match status" value="1"/>
</dbReference>
<organism evidence="3 4">
    <name type="scientific">[Myrmecia] bisecta</name>
    <dbReference type="NCBI Taxonomy" id="41462"/>
    <lineage>
        <taxon>Eukaryota</taxon>
        <taxon>Viridiplantae</taxon>
        <taxon>Chlorophyta</taxon>
        <taxon>core chlorophytes</taxon>
        <taxon>Trebouxiophyceae</taxon>
        <taxon>Trebouxiales</taxon>
        <taxon>Trebouxiaceae</taxon>
        <taxon>Myrmecia</taxon>
    </lineage>
</organism>
<name>A0AAW1QRX5_9CHLO</name>
<dbReference type="Gene3D" id="1.10.510.10">
    <property type="entry name" value="Transferase(Phosphotransferase) domain 1"/>
    <property type="match status" value="1"/>
</dbReference>
<accession>A0AAW1QRX5</accession>
<dbReference type="PANTHER" id="PTHR44329">
    <property type="entry name" value="SERINE/THREONINE-PROTEIN KINASE TNNI3K-RELATED"/>
    <property type="match status" value="1"/>
</dbReference>
<keyword evidence="1" id="KW-0067">ATP-binding</keyword>
<protein>
    <recommendedName>
        <fullName evidence="2">Protein kinase domain-containing protein</fullName>
    </recommendedName>
</protein>
<evidence type="ECO:0000259" key="2">
    <source>
        <dbReference type="PROSITE" id="PS50011"/>
    </source>
</evidence>
<evidence type="ECO:0000313" key="3">
    <source>
        <dbReference type="EMBL" id="KAK9824209.1"/>
    </source>
</evidence>
<keyword evidence="4" id="KW-1185">Reference proteome</keyword>
<proteinExistence type="predicted"/>
<dbReference type="EMBL" id="JALJOR010000002">
    <property type="protein sequence ID" value="KAK9824209.1"/>
    <property type="molecule type" value="Genomic_DNA"/>
</dbReference>
<dbReference type="InterPro" id="IPR000719">
    <property type="entry name" value="Prot_kinase_dom"/>
</dbReference>
<gene>
    <name evidence="3" type="ORF">WJX72_008551</name>
</gene>